<name>A0A382B6V7_9ZZZZ</name>
<dbReference type="InterPro" id="IPR027463">
    <property type="entry name" value="AcrB_DN_DC_subdom"/>
</dbReference>
<feature type="transmembrane region" description="Helical" evidence="1">
    <location>
        <begin position="337"/>
        <end position="356"/>
    </location>
</feature>
<proteinExistence type="predicted"/>
<dbReference type="InterPro" id="IPR001036">
    <property type="entry name" value="Acrflvin-R"/>
</dbReference>
<evidence type="ECO:0008006" key="3">
    <source>
        <dbReference type="Google" id="ProtNLM"/>
    </source>
</evidence>
<evidence type="ECO:0000256" key="1">
    <source>
        <dbReference type="SAM" id="Phobius"/>
    </source>
</evidence>
<dbReference type="GO" id="GO:0042910">
    <property type="term" value="F:xenobiotic transmembrane transporter activity"/>
    <property type="evidence" value="ECO:0007669"/>
    <property type="project" value="TreeGrafter"/>
</dbReference>
<dbReference type="Gene3D" id="3.30.2090.10">
    <property type="entry name" value="Multidrug efflux transporter AcrB TolC docking domain, DN and DC subdomains"/>
    <property type="match status" value="1"/>
</dbReference>
<dbReference type="GO" id="GO:0005886">
    <property type="term" value="C:plasma membrane"/>
    <property type="evidence" value="ECO:0007669"/>
    <property type="project" value="TreeGrafter"/>
</dbReference>
<feature type="transmembrane region" description="Helical" evidence="1">
    <location>
        <begin position="466"/>
        <end position="488"/>
    </location>
</feature>
<feature type="transmembrane region" description="Helical" evidence="1">
    <location>
        <begin position="363"/>
        <end position="383"/>
    </location>
</feature>
<dbReference type="Gene3D" id="1.20.1640.10">
    <property type="entry name" value="Multidrug efflux transporter AcrB transmembrane domain"/>
    <property type="match status" value="2"/>
</dbReference>
<feature type="transmembrane region" description="Helical" evidence="1">
    <location>
        <begin position="529"/>
        <end position="547"/>
    </location>
</feature>
<keyword evidence="1" id="KW-1133">Transmembrane helix</keyword>
<dbReference type="Gene3D" id="3.30.70.1320">
    <property type="entry name" value="Multidrug efflux transporter AcrB pore domain like"/>
    <property type="match status" value="1"/>
</dbReference>
<dbReference type="SUPFAM" id="SSF82714">
    <property type="entry name" value="Multidrug efflux transporter AcrB TolC docking domain, DN and DC subdomains"/>
    <property type="match status" value="1"/>
</dbReference>
<dbReference type="SUPFAM" id="SSF82693">
    <property type="entry name" value="Multidrug efflux transporter AcrB pore domain, PN1, PN2, PC1 and PC2 subdomains"/>
    <property type="match status" value="2"/>
</dbReference>
<dbReference type="EMBL" id="UINC01028487">
    <property type="protein sequence ID" value="SVB09550.1"/>
    <property type="molecule type" value="Genomic_DNA"/>
</dbReference>
<evidence type="ECO:0000313" key="2">
    <source>
        <dbReference type="EMBL" id="SVB09550.1"/>
    </source>
</evidence>
<dbReference type="Pfam" id="PF00873">
    <property type="entry name" value="ACR_tran"/>
    <property type="match status" value="1"/>
</dbReference>
<dbReference type="PANTHER" id="PTHR32063">
    <property type="match status" value="1"/>
</dbReference>
<sequence>MFDGAIKNATQVTVVVLTLCVIGIMCALRLPVGMIPDLEVRTITVETAWPGATPQDVEKEILIQQEDYLRTLSGLQRIISTASMGEAVIELDFPFGTDITEALIKVNNALSQVPSYPENVDEPRLYATSFSSNFFMFFRIQPMSDQPVELDMLRMRDFIDDNVRPRMERVHGVSQVAVVGGADRQVQIRLNPNKLAAAGITVADLRKTIRDRNRDFSAGDLDSGKRRYLLRTIGRFESVDEFQSMIIARRGDSIIRLGDVATISLEHFEVRSEAFVDGQPTINMFLRKEVGSNVIAIKKAMMPVVDQLNREVLAPANLVMTPITDDVRYVKASVSNVWRNLIIGSVLATIVMWLFLRSVPATMVGVIGIPVCTIAAFIGLFAAGRTVNVISLAGIAFAIGMTLDNSIVVLESIERFRKNGLDRFAAASAGVRQVWRAVLASTLTTVLVFAPILFIEEEAGQLFSDIAIAISASIVASMLVSIAVVPAASARVRLSRDDSQGGLLERLGDGFRVAVVGVIGWLVRSRARAVITASGILTGAVLLIVFLTPPAEYLPEGEEAKTFSLMIAPAGYNLSEMSDIAEELHEDFVPYVGLDPDLYAAGDSDVPAMSWIVTFVNPKTVFMIAETTDPSHINDLMRMLNTRFQEFPGMRGFSSRGSIISSNDGGSRSV</sequence>
<feature type="non-terminal residue" evidence="2">
    <location>
        <position position="1"/>
    </location>
</feature>
<protein>
    <recommendedName>
        <fullName evidence="3">SSD domain-containing protein</fullName>
    </recommendedName>
</protein>
<dbReference type="Gene3D" id="3.30.70.1430">
    <property type="entry name" value="Multidrug efflux transporter AcrB pore domain"/>
    <property type="match status" value="2"/>
</dbReference>
<dbReference type="PANTHER" id="PTHR32063:SF0">
    <property type="entry name" value="SWARMING MOTILITY PROTEIN SWRC"/>
    <property type="match status" value="1"/>
</dbReference>
<feature type="non-terminal residue" evidence="2">
    <location>
        <position position="670"/>
    </location>
</feature>
<dbReference type="AlphaFoldDB" id="A0A382B6V7"/>
<gene>
    <name evidence="2" type="ORF">METZ01_LOCUS162404</name>
</gene>
<dbReference type="PRINTS" id="PR00702">
    <property type="entry name" value="ACRIFLAVINRP"/>
</dbReference>
<keyword evidence="1" id="KW-0472">Membrane</keyword>
<feature type="transmembrane region" description="Helical" evidence="1">
    <location>
        <begin position="434"/>
        <end position="454"/>
    </location>
</feature>
<dbReference type="SUPFAM" id="SSF82866">
    <property type="entry name" value="Multidrug efflux transporter AcrB transmembrane domain"/>
    <property type="match status" value="1"/>
</dbReference>
<keyword evidence="1" id="KW-0812">Transmembrane</keyword>
<feature type="transmembrane region" description="Helical" evidence="1">
    <location>
        <begin position="12"/>
        <end position="32"/>
    </location>
</feature>
<reference evidence="2" key="1">
    <citation type="submission" date="2018-05" db="EMBL/GenBank/DDBJ databases">
        <authorList>
            <person name="Lanie J.A."/>
            <person name="Ng W.-L."/>
            <person name="Kazmierczak K.M."/>
            <person name="Andrzejewski T.M."/>
            <person name="Davidsen T.M."/>
            <person name="Wayne K.J."/>
            <person name="Tettelin H."/>
            <person name="Glass J.I."/>
            <person name="Rusch D."/>
            <person name="Podicherti R."/>
            <person name="Tsui H.-C.T."/>
            <person name="Winkler M.E."/>
        </authorList>
    </citation>
    <scope>NUCLEOTIDE SEQUENCE</scope>
</reference>
<organism evidence="2">
    <name type="scientific">marine metagenome</name>
    <dbReference type="NCBI Taxonomy" id="408172"/>
    <lineage>
        <taxon>unclassified sequences</taxon>
        <taxon>metagenomes</taxon>
        <taxon>ecological metagenomes</taxon>
    </lineage>
</organism>
<accession>A0A382B6V7</accession>